<evidence type="ECO:0000256" key="1">
    <source>
        <dbReference type="SAM" id="SignalP"/>
    </source>
</evidence>
<dbReference type="EMBL" id="GG693882">
    <property type="protein sequence ID" value="EES51995.1"/>
    <property type="molecule type" value="Genomic_DNA"/>
</dbReference>
<keyword evidence="1" id="KW-0732">Signal</keyword>
<evidence type="ECO:0008006" key="4">
    <source>
        <dbReference type="Google" id="ProtNLM"/>
    </source>
</evidence>
<accession>C6HZH3</accession>
<name>C6HZH3_9BACT</name>
<evidence type="ECO:0000313" key="2">
    <source>
        <dbReference type="EMBL" id="EES51995.1"/>
    </source>
</evidence>
<dbReference type="PANTHER" id="PTHR13833">
    <property type="match status" value="1"/>
</dbReference>
<sequence length="373" mass="37710">MMAGRKASTKAAVALGIAAGLMVGVAAQAHAASVTTIAGEFHERGAVDGTGSQARFEYVQGIVAAPDGTLYVADTGNDLIRKVTVSGGTATVTTIAGVNHHARFRDGNGTAARFNNPEGLAISSDGKTLYIADSRNNRIRKMDLSSGAVTTLAGRAFPGSNDGTGGAAGFYGPRALALTPDGKTLYISDSGNNMIRKLDVATGTVTTVAGKGALAPGMDDGIGGAASFRDPRGIALSSDGSVLYVADTRNNLIRKIVLATNAVSTLAGHPGFPGIEDGAGSSAFFNQPVALALNGNTLYVGDSSNASIRAIDLSSNNVTTIAGGVKALGMPVSGKTDGDVSVALFQYTGAIAYANGKLFIADIPAETLRELKL</sequence>
<dbReference type="AlphaFoldDB" id="C6HZH3"/>
<dbReference type="Gene3D" id="2.120.10.30">
    <property type="entry name" value="TolB, C-terminal domain"/>
    <property type="match status" value="4"/>
</dbReference>
<organism evidence="2 3">
    <name type="scientific">Leptospirillum ferrodiazotrophum</name>
    <dbReference type="NCBI Taxonomy" id="412449"/>
    <lineage>
        <taxon>Bacteria</taxon>
        <taxon>Pseudomonadati</taxon>
        <taxon>Nitrospirota</taxon>
        <taxon>Nitrospiria</taxon>
        <taxon>Nitrospirales</taxon>
        <taxon>Nitrospiraceae</taxon>
        <taxon>Leptospirillum</taxon>
    </lineage>
</organism>
<dbReference type="InterPro" id="IPR011042">
    <property type="entry name" value="6-blade_b-propeller_TolB-like"/>
</dbReference>
<keyword evidence="3" id="KW-1185">Reference proteome</keyword>
<dbReference type="SUPFAM" id="SSF63825">
    <property type="entry name" value="YWTD domain"/>
    <property type="match status" value="1"/>
</dbReference>
<proteinExistence type="predicted"/>
<dbReference type="InterPro" id="IPR019405">
    <property type="entry name" value="Lactonase_7-beta_prop"/>
</dbReference>
<dbReference type="Pfam" id="PF10282">
    <property type="entry name" value="Lactonase"/>
    <property type="match status" value="1"/>
</dbReference>
<gene>
    <name evidence="2" type="ORF">UBAL3_95320030</name>
</gene>
<evidence type="ECO:0000313" key="3">
    <source>
        <dbReference type="Proteomes" id="UP000009374"/>
    </source>
</evidence>
<protein>
    <recommendedName>
        <fullName evidence="4">NHL repeat containing protein</fullName>
    </recommendedName>
</protein>
<feature type="chain" id="PRO_5002966266" description="NHL repeat containing protein" evidence="1">
    <location>
        <begin position="32"/>
        <end position="373"/>
    </location>
</feature>
<dbReference type="Proteomes" id="UP000009374">
    <property type="component" value="Unassembled WGS sequence"/>
</dbReference>
<reference evidence="2 3" key="1">
    <citation type="journal article" date="2009" name="Appl. Environ. Microbiol.">
        <title>Community genomic and proteomic analyses of chemoautotrophic iron-oxidizing "Leptospirillum rubarum" (Group II) and "Leptospirillum ferrodiazotrophum" (Group III) bacteria in acid mine drainage biofilms.</title>
        <authorList>
            <person name="Goltsman D.S."/>
            <person name="Denef V.J."/>
            <person name="Singer S.W."/>
            <person name="VerBerkmoes N.C."/>
            <person name="Lefsrud M."/>
            <person name="Mueller R.S."/>
            <person name="Dick G.J."/>
            <person name="Sun C.L."/>
            <person name="Wheeler K.E."/>
            <person name="Zemla A."/>
            <person name="Baker B.J."/>
            <person name="Hauser L."/>
            <person name="Land M."/>
            <person name="Shah M.B."/>
            <person name="Thelen M.P."/>
            <person name="Hettich R.L."/>
            <person name="Banfield J.F."/>
        </authorList>
    </citation>
    <scope>NUCLEOTIDE SEQUENCE [LARGE SCALE GENOMIC DNA]</scope>
</reference>
<dbReference type="PANTHER" id="PTHR13833:SF71">
    <property type="entry name" value="NHL DOMAIN-CONTAINING PROTEIN"/>
    <property type="match status" value="1"/>
</dbReference>
<feature type="signal peptide" evidence="1">
    <location>
        <begin position="1"/>
        <end position="31"/>
    </location>
</feature>